<organism evidence="2 3">
    <name type="scientific">Streptodolium elevatio</name>
    <dbReference type="NCBI Taxonomy" id="3157996"/>
    <lineage>
        <taxon>Bacteria</taxon>
        <taxon>Bacillati</taxon>
        <taxon>Actinomycetota</taxon>
        <taxon>Actinomycetes</taxon>
        <taxon>Kitasatosporales</taxon>
        <taxon>Streptomycetaceae</taxon>
        <taxon>Streptodolium</taxon>
    </lineage>
</organism>
<feature type="compositionally biased region" description="Polar residues" evidence="1">
    <location>
        <begin position="30"/>
        <end position="47"/>
    </location>
</feature>
<keyword evidence="3" id="KW-1185">Reference proteome</keyword>
<name>A0ABV3DT85_9ACTN</name>
<proteinExistence type="predicted"/>
<protein>
    <submittedName>
        <fullName evidence="2">Uncharacterized protein</fullName>
    </submittedName>
</protein>
<evidence type="ECO:0000313" key="3">
    <source>
        <dbReference type="Proteomes" id="UP001551482"/>
    </source>
</evidence>
<accession>A0ABV3DT85</accession>
<gene>
    <name evidence="2" type="ORF">AB0C36_36145</name>
</gene>
<reference evidence="2 3" key="1">
    <citation type="submission" date="2024-06" db="EMBL/GenBank/DDBJ databases">
        <title>The Natural Products Discovery Center: Release of the First 8490 Sequenced Strains for Exploring Actinobacteria Biosynthetic Diversity.</title>
        <authorList>
            <person name="Kalkreuter E."/>
            <person name="Kautsar S.A."/>
            <person name="Yang D."/>
            <person name="Bader C.D."/>
            <person name="Teijaro C.N."/>
            <person name="Fluegel L."/>
            <person name="Davis C.M."/>
            <person name="Simpson J.R."/>
            <person name="Lauterbach L."/>
            <person name="Steele A.D."/>
            <person name="Gui C."/>
            <person name="Meng S."/>
            <person name="Li G."/>
            <person name="Viehrig K."/>
            <person name="Ye F."/>
            <person name="Su P."/>
            <person name="Kiefer A.F."/>
            <person name="Nichols A."/>
            <person name="Cepeda A.J."/>
            <person name="Yan W."/>
            <person name="Fan B."/>
            <person name="Jiang Y."/>
            <person name="Adhikari A."/>
            <person name="Zheng C.-J."/>
            <person name="Schuster L."/>
            <person name="Cowan T.M."/>
            <person name="Smanski M.J."/>
            <person name="Chevrette M.G."/>
            <person name="De Carvalho L.P.S."/>
            <person name="Shen B."/>
        </authorList>
    </citation>
    <scope>NUCLEOTIDE SEQUENCE [LARGE SCALE GENOMIC DNA]</scope>
    <source>
        <strain evidence="2 3">NPDC048946</strain>
    </source>
</reference>
<dbReference type="EMBL" id="JBEZFP010000146">
    <property type="protein sequence ID" value="MEU8138921.1"/>
    <property type="molecule type" value="Genomic_DNA"/>
</dbReference>
<dbReference type="RefSeq" id="WP_358362724.1">
    <property type="nucleotide sequence ID" value="NZ_JBEZFP010000146.1"/>
</dbReference>
<sequence length="152" mass="17101">MEQQTEQAWCLTLVTNAVVTWTTEYYGSAVDSMSRSGGASTTRSWPTSPGPQREHQLLRRHRGRHRRRTRPTRPHRIPAATHRRRPVLTAVARRRRGRRPATTNVAIGADARPRRTAQCPGPGAPAAPRSPVGMPLFIYWADPTRASRRPGR</sequence>
<evidence type="ECO:0000313" key="2">
    <source>
        <dbReference type="EMBL" id="MEU8138921.1"/>
    </source>
</evidence>
<evidence type="ECO:0000256" key="1">
    <source>
        <dbReference type="SAM" id="MobiDB-lite"/>
    </source>
</evidence>
<dbReference type="Proteomes" id="UP001551482">
    <property type="component" value="Unassembled WGS sequence"/>
</dbReference>
<feature type="region of interest" description="Disordered" evidence="1">
    <location>
        <begin position="113"/>
        <end position="132"/>
    </location>
</feature>
<feature type="compositionally biased region" description="Basic residues" evidence="1">
    <location>
        <begin position="58"/>
        <end position="87"/>
    </location>
</feature>
<feature type="region of interest" description="Disordered" evidence="1">
    <location>
        <begin position="30"/>
        <end position="87"/>
    </location>
</feature>
<comment type="caution">
    <text evidence="2">The sequence shown here is derived from an EMBL/GenBank/DDBJ whole genome shotgun (WGS) entry which is preliminary data.</text>
</comment>